<dbReference type="InterPro" id="IPR004839">
    <property type="entry name" value="Aminotransferase_I/II_large"/>
</dbReference>
<protein>
    <recommendedName>
        <fullName evidence="5">Aminotransferase class I/classII large domain-containing protein</fullName>
    </recommendedName>
</protein>
<comment type="cofactor">
    <cofactor evidence="1">
        <name>pyridoxal 5'-phosphate</name>
        <dbReference type="ChEBI" id="CHEBI:597326"/>
    </cofactor>
</comment>
<dbReference type="PANTHER" id="PTHR42885:SF2">
    <property type="entry name" value="HISTIDINOL-PHOSPHATE AMINOTRANSFERASE"/>
    <property type="match status" value="1"/>
</dbReference>
<dbReference type="AlphaFoldDB" id="A0A382MJF1"/>
<dbReference type="CDD" id="cd00609">
    <property type="entry name" value="AAT_like"/>
    <property type="match status" value="1"/>
</dbReference>
<proteinExistence type="predicted"/>
<accession>A0A382MJF1</accession>
<evidence type="ECO:0000259" key="5">
    <source>
        <dbReference type="Pfam" id="PF00155"/>
    </source>
</evidence>
<dbReference type="Gene3D" id="3.90.1150.10">
    <property type="entry name" value="Aspartate Aminotransferase, domain 1"/>
    <property type="match status" value="1"/>
</dbReference>
<dbReference type="PANTHER" id="PTHR42885">
    <property type="entry name" value="HISTIDINOL-PHOSPHATE AMINOTRANSFERASE-RELATED"/>
    <property type="match status" value="1"/>
</dbReference>
<dbReference type="InterPro" id="IPR001917">
    <property type="entry name" value="Aminotrans_II_pyridoxalP_BS"/>
</dbReference>
<keyword evidence="4" id="KW-0663">Pyridoxal phosphate</keyword>
<dbReference type="InterPro" id="IPR015424">
    <property type="entry name" value="PyrdxlP-dep_Trfase"/>
</dbReference>
<name>A0A382MJF1_9ZZZZ</name>
<dbReference type="Pfam" id="PF00155">
    <property type="entry name" value="Aminotran_1_2"/>
    <property type="match status" value="1"/>
</dbReference>
<evidence type="ECO:0000313" key="6">
    <source>
        <dbReference type="EMBL" id="SVC49123.1"/>
    </source>
</evidence>
<dbReference type="PROSITE" id="PS00599">
    <property type="entry name" value="AA_TRANSFER_CLASS_2"/>
    <property type="match status" value="1"/>
</dbReference>
<evidence type="ECO:0000256" key="4">
    <source>
        <dbReference type="ARBA" id="ARBA00022898"/>
    </source>
</evidence>
<dbReference type="SUPFAM" id="SSF53383">
    <property type="entry name" value="PLP-dependent transferases"/>
    <property type="match status" value="1"/>
</dbReference>
<organism evidence="6">
    <name type="scientific">marine metagenome</name>
    <dbReference type="NCBI Taxonomy" id="408172"/>
    <lineage>
        <taxon>unclassified sequences</taxon>
        <taxon>metagenomes</taxon>
        <taxon>ecological metagenomes</taxon>
    </lineage>
</organism>
<gene>
    <name evidence="6" type="ORF">METZ01_LOCUS301977</name>
</gene>
<dbReference type="GO" id="GO:0030170">
    <property type="term" value="F:pyridoxal phosphate binding"/>
    <property type="evidence" value="ECO:0007669"/>
    <property type="project" value="InterPro"/>
</dbReference>
<keyword evidence="2" id="KW-0032">Aminotransferase</keyword>
<evidence type="ECO:0000256" key="3">
    <source>
        <dbReference type="ARBA" id="ARBA00022679"/>
    </source>
</evidence>
<feature type="non-terminal residue" evidence="6">
    <location>
        <position position="292"/>
    </location>
</feature>
<dbReference type="Gene3D" id="3.40.640.10">
    <property type="entry name" value="Type I PLP-dependent aspartate aminotransferase-like (Major domain)"/>
    <property type="match status" value="1"/>
</dbReference>
<evidence type="ECO:0000256" key="2">
    <source>
        <dbReference type="ARBA" id="ARBA00022576"/>
    </source>
</evidence>
<dbReference type="GO" id="GO:0008483">
    <property type="term" value="F:transaminase activity"/>
    <property type="evidence" value="ECO:0007669"/>
    <property type="project" value="UniProtKB-KW"/>
</dbReference>
<dbReference type="InterPro" id="IPR015422">
    <property type="entry name" value="PyrdxlP-dep_Trfase_small"/>
</dbReference>
<reference evidence="6" key="1">
    <citation type="submission" date="2018-05" db="EMBL/GenBank/DDBJ databases">
        <authorList>
            <person name="Lanie J.A."/>
            <person name="Ng W.-L."/>
            <person name="Kazmierczak K.M."/>
            <person name="Andrzejewski T.M."/>
            <person name="Davidsen T.M."/>
            <person name="Wayne K.J."/>
            <person name="Tettelin H."/>
            <person name="Glass J.I."/>
            <person name="Rusch D."/>
            <person name="Podicherti R."/>
            <person name="Tsui H.-C.T."/>
            <person name="Winkler M.E."/>
        </authorList>
    </citation>
    <scope>NUCLEOTIDE SEQUENCE</scope>
</reference>
<evidence type="ECO:0000256" key="1">
    <source>
        <dbReference type="ARBA" id="ARBA00001933"/>
    </source>
</evidence>
<dbReference type="InterPro" id="IPR015421">
    <property type="entry name" value="PyrdxlP-dep_Trfase_major"/>
</dbReference>
<keyword evidence="3" id="KW-0808">Transferase</keyword>
<feature type="domain" description="Aminotransferase class I/classII large" evidence="5">
    <location>
        <begin position="25"/>
        <end position="281"/>
    </location>
</feature>
<sequence>MPVPPKKHLLELDRIVNESVDRSNFLRLEKNENLKGFSKDVIKDMQGIISSSFLTAYPEVKPLYRKLAEHLDISQEQIYLSAGSDAGIKAIYEVYVDSGDEVITIHPTYAMYYVYTKMFNAKLIKIEFDEKFVITHEQITEKISPKTKLVCIANPNSPTGTVFTIKDLEKIIQTALNNEALVLVDEAYYQFWGYSAVDLISVYDNLIVTRTFSKALGLASARLGYVLSTNEIISHLFRVRPIYEVNAFAVGLGIYTLEHPDIVIEYITEIRQARKWLEKKLLSDGFNVAKGF</sequence>
<dbReference type="EMBL" id="UINC01094140">
    <property type="protein sequence ID" value="SVC49123.1"/>
    <property type="molecule type" value="Genomic_DNA"/>
</dbReference>